<reference evidence="2 3" key="1">
    <citation type="submission" date="2021-01" db="EMBL/GenBank/DDBJ databases">
        <title>Whole genome shotgun sequence of Actinoplanes durhamensis NBRC 14914.</title>
        <authorList>
            <person name="Komaki H."/>
            <person name="Tamura T."/>
        </authorList>
    </citation>
    <scope>NUCLEOTIDE SEQUENCE [LARGE SCALE GENOMIC DNA]</scope>
    <source>
        <strain evidence="2 3">NBRC 14914</strain>
    </source>
</reference>
<dbReference type="PROSITE" id="PS50994">
    <property type="entry name" value="INTEGRASE"/>
    <property type="match status" value="1"/>
</dbReference>
<dbReference type="Gene3D" id="3.30.420.10">
    <property type="entry name" value="Ribonuclease H-like superfamily/Ribonuclease H"/>
    <property type="match status" value="1"/>
</dbReference>
<organism evidence="2 3">
    <name type="scientific">Paractinoplanes durhamensis</name>
    <dbReference type="NCBI Taxonomy" id="113563"/>
    <lineage>
        <taxon>Bacteria</taxon>
        <taxon>Bacillati</taxon>
        <taxon>Actinomycetota</taxon>
        <taxon>Actinomycetes</taxon>
        <taxon>Micromonosporales</taxon>
        <taxon>Micromonosporaceae</taxon>
        <taxon>Paractinoplanes</taxon>
    </lineage>
</organism>
<evidence type="ECO:0000259" key="1">
    <source>
        <dbReference type="PROSITE" id="PS50994"/>
    </source>
</evidence>
<dbReference type="PANTHER" id="PTHR46889">
    <property type="entry name" value="TRANSPOSASE INSF FOR INSERTION SEQUENCE IS3B-RELATED"/>
    <property type="match status" value="1"/>
</dbReference>
<dbReference type="InterPro" id="IPR012337">
    <property type="entry name" value="RNaseH-like_sf"/>
</dbReference>
<gene>
    <name evidence="2" type="ORF">Adu01nite_91110</name>
</gene>
<dbReference type="InterPro" id="IPR050900">
    <property type="entry name" value="Transposase_IS3/IS150/IS904"/>
</dbReference>
<accession>A0ABQ3ZDA5</accession>
<evidence type="ECO:0000313" key="2">
    <source>
        <dbReference type="EMBL" id="GIE07761.1"/>
    </source>
</evidence>
<dbReference type="PANTHER" id="PTHR46889:SF4">
    <property type="entry name" value="TRANSPOSASE INSO FOR INSERTION SEQUENCE ELEMENT IS911B-RELATED"/>
    <property type="match status" value="1"/>
</dbReference>
<dbReference type="Pfam" id="PF00665">
    <property type="entry name" value="rve"/>
    <property type="match status" value="1"/>
</dbReference>
<dbReference type="SUPFAM" id="SSF53098">
    <property type="entry name" value="Ribonuclease H-like"/>
    <property type="match status" value="1"/>
</dbReference>
<protein>
    <recommendedName>
        <fullName evidence="1">Integrase catalytic domain-containing protein</fullName>
    </recommendedName>
</protein>
<sequence>MIDIFSRYIVGYKVATTESAALAEDFITGVFAVHGVPQVVHADQGTSMTSKKVADLIADLHVLRSHSRPHVSNDNPYSEAAFKTVKYHPSFPGRFGSIQDARAFCDTFFTWYNHEHHHTGIGLHTPASVHYGHADAAAVARQRVLDTATIHQRSASTASVDRC</sequence>
<dbReference type="EMBL" id="BOML01000089">
    <property type="protein sequence ID" value="GIE07761.1"/>
    <property type="molecule type" value="Genomic_DNA"/>
</dbReference>
<proteinExistence type="predicted"/>
<evidence type="ECO:0000313" key="3">
    <source>
        <dbReference type="Proteomes" id="UP000637628"/>
    </source>
</evidence>
<name>A0ABQ3ZDA5_9ACTN</name>
<keyword evidence="3" id="KW-1185">Reference proteome</keyword>
<dbReference type="InterPro" id="IPR036397">
    <property type="entry name" value="RNaseH_sf"/>
</dbReference>
<dbReference type="Proteomes" id="UP000637628">
    <property type="component" value="Unassembled WGS sequence"/>
</dbReference>
<comment type="caution">
    <text evidence="2">The sequence shown here is derived from an EMBL/GenBank/DDBJ whole genome shotgun (WGS) entry which is preliminary data.</text>
</comment>
<feature type="domain" description="Integrase catalytic" evidence="1">
    <location>
        <begin position="1"/>
        <end position="134"/>
    </location>
</feature>
<dbReference type="InterPro" id="IPR001584">
    <property type="entry name" value="Integrase_cat-core"/>
</dbReference>